<dbReference type="InterPro" id="IPR008930">
    <property type="entry name" value="Terpenoid_cyclase/PrenylTrfase"/>
</dbReference>
<reference evidence="1" key="2">
    <citation type="submission" date="2020-09" db="EMBL/GenBank/DDBJ databases">
        <authorList>
            <person name="Sun Q."/>
            <person name="Ohkuma M."/>
        </authorList>
    </citation>
    <scope>NUCLEOTIDE SEQUENCE</scope>
    <source>
        <strain evidence="1">JCM 3346</strain>
    </source>
</reference>
<reference evidence="1" key="1">
    <citation type="journal article" date="2014" name="Int. J. Syst. Evol. Microbiol.">
        <title>Complete genome sequence of Corynebacterium casei LMG S-19264T (=DSM 44701T), isolated from a smear-ripened cheese.</title>
        <authorList>
            <consortium name="US DOE Joint Genome Institute (JGI-PGF)"/>
            <person name="Walter F."/>
            <person name="Albersmeier A."/>
            <person name="Kalinowski J."/>
            <person name="Ruckert C."/>
        </authorList>
    </citation>
    <scope>NUCLEOTIDE SEQUENCE</scope>
    <source>
        <strain evidence="1">JCM 3346</strain>
    </source>
</reference>
<proteinExistence type="predicted"/>
<dbReference type="Gene3D" id="1.50.10.20">
    <property type="match status" value="1"/>
</dbReference>
<dbReference type="Proteomes" id="UP000610303">
    <property type="component" value="Unassembled WGS sequence"/>
</dbReference>
<comment type="caution">
    <text evidence="1">The sequence shown here is derived from an EMBL/GenBank/DDBJ whole genome shotgun (WGS) entry which is preliminary data.</text>
</comment>
<protein>
    <recommendedName>
        <fullName evidence="3">Squalene cyclase C-terminal domain-containing protein</fullName>
    </recommendedName>
</protein>
<gene>
    <name evidence="1" type="ORF">GCM10010196_22020</name>
</gene>
<evidence type="ECO:0000313" key="2">
    <source>
        <dbReference type="Proteomes" id="UP000610303"/>
    </source>
</evidence>
<evidence type="ECO:0000313" key="1">
    <source>
        <dbReference type="EMBL" id="GGR27891.1"/>
    </source>
</evidence>
<sequence length="328" mass="36864">MRLSAAGGIIAPMDEDVIDWLLHADPAIRWQVQRDLLDSPSDLVAAERALATREGLAARILELQDERGYWGGFTYGPQRERDSVMWTLHVLLRFGVDPKAPEVRTAIERVREGVHWPEEDGGRPFFAGEIEECVNGGVLAYAAYFGVLDEASDRLVDRLLGQRLSDGGWNCDPVEESVRSSFDSTLCVLEGLRAYQRETGTADASIADAVRTGEEYLLERSLFRRRSTGELANPQYATFAFPMYWFYDVLRALEHFRLNGGAPDARLAPALELLLAQRLPDGRWPAGPQRPTLRGYVVEAPEGQPSRWNTLRALRVLRWAEPAALTRR</sequence>
<dbReference type="AlphaFoldDB" id="A0A918CLV1"/>
<dbReference type="EMBL" id="BMRJ01000002">
    <property type="protein sequence ID" value="GGR27891.1"/>
    <property type="molecule type" value="Genomic_DNA"/>
</dbReference>
<name>A0A918CLV1_AGRME</name>
<accession>A0A918CLV1</accession>
<organism evidence="1 2">
    <name type="scientific">Agromyces mediolanus</name>
    <name type="common">Corynebacterium mediolanum</name>
    <dbReference type="NCBI Taxonomy" id="41986"/>
    <lineage>
        <taxon>Bacteria</taxon>
        <taxon>Bacillati</taxon>
        <taxon>Actinomycetota</taxon>
        <taxon>Actinomycetes</taxon>
        <taxon>Micrococcales</taxon>
        <taxon>Microbacteriaceae</taxon>
        <taxon>Agromyces</taxon>
    </lineage>
</organism>
<keyword evidence="2" id="KW-1185">Reference proteome</keyword>
<evidence type="ECO:0008006" key="3">
    <source>
        <dbReference type="Google" id="ProtNLM"/>
    </source>
</evidence>
<dbReference type="SUPFAM" id="SSF48239">
    <property type="entry name" value="Terpenoid cyclases/Protein prenyltransferases"/>
    <property type="match status" value="1"/>
</dbReference>